<dbReference type="RefSeq" id="XP_072804576.1">
    <property type="nucleotide sequence ID" value="XM_072948475.1"/>
</dbReference>
<accession>A0ABM5C7E2</accession>
<dbReference type="GeneID" id="140688725"/>
<name>A0ABM5C7E2_VICPA</name>
<evidence type="ECO:0000313" key="2">
    <source>
        <dbReference type="RefSeq" id="XP_072804576.1"/>
    </source>
</evidence>
<proteinExistence type="predicted"/>
<gene>
    <name evidence="2" type="primary">LOC140688725</name>
</gene>
<organism evidence="1 2">
    <name type="scientific">Vicugna pacos</name>
    <name type="common">Alpaca</name>
    <name type="synonym">Lama pacos</name>
    <dbReference type="NCBI Taxonomy" id="30538"/>
    <lineage>
        <taxon>Eukaryota</taxon>
        <taxon>Metazoa</taxon>
        <taxon>Chordata</taxon>
        <taxon>Craniata</taxon>
        <taxon>Vertebrata</taxon>
        <taxon>Euteleostomi</taxon>
        <taxon>Mammalia</taxon>
        <taxon>Eutheria</taxon>
        <taxon>Laurasiatheria</taxon>
        <taxon>Artiodactyla</taxon>
        <taxon>Tylopoda</taxon>
        <taxon>Camelidae</taxon>
        <taxon>Vicugna</taxon>
    </lineage>
</organism>
<protein>
    <submittedName>
        <fullName evidence="2">Uncharacterized protein isoform X1</fullName>
    </submittedName>
</protein>
<dbReference type="Proteomes" id="UP001652581">
    <property type="component" value="Chromosome 23"/>
</dbReference>
<sequence length="176" mass="19898">MTRKFLEHSGLRHLTADRDLGLRRRRWVVRWASGLDGVTPFFPHSPLWEGPAFWKLLLPGARKGIASSSFSARIPSVLHRSPARHVPWPRTQRSSAPRVGDGLLETRAQLTMVLVSRRQSSSWGINVYPFAFIWNKKKKEMPGSLALCTCHHEAACWQPDAARKIGFNPVLASQEP</sequence>
<reference evidence="2" key="1">
    <citation type="submission" date="2025-08" db="UniProtKB">
        <authorList>
            <consortium name="RefSeq"/>
        </authorList>
    </citation>
    <scope>IDENTIFICATION</scope>
</reference>
<evidence type="ECO:0000313" key="1">
    <source>
        <dbReference type="Proteomes" id="UP001652581"/>
    </source>
</evidence>
<keyword evidence="1" id="KW-1185">Reference proteome</keyword>